<dbReference type="AlphaFoldDB" id="A0A1Q6DUG6"/>
<evidence type="ECO:0000256" key="1">
    <source>
        <dbReference type="SAM" id="Coils"/>
    </source>
</evidence>
<accession>A0A1Q6DUG6</accession>
<reference evidence="2" key="1">
    <citation type="submission" date="2016-12" db="EMBL/GenBank/DDBJ databases">
        <title>Discovery of methanogenic haloarchaea.</title>
        <authorList>
            <person name="Sorokin D.Y."/>
            <person name="Makarova K.S."/>
            <person name="Abbas B."/>
            <person name="Ferrer M."/>
            <person name="Golyshin P.N."/>
        </authorList>
    </citation>
    <scope>NUCLEOTIDE SEQUENCE [LARGE SCALE GENOMIC DNA]</scope>
    <source>
        <strain evidence="2">HMET1</strain>
    </source>
</reference>
<keyword evidence="1" id="KW-0175">Coiled coil</keyword>
<organism evidence="2 3">
    <name type="scientific">Methanohalarchaeum thermophilum</name>
    <dbReference type="NCBI Taxonomy" id="1903181"/>
    <lineage>
        <taxon>Archaea</taxon>
        <taxon>Methanobacteriati</taxon>
        <taxon>Methanobacteriota</taxon>
        <taxon>Methanonatronarchaeia</taxon>
        <taxon>Methanonatronarchaeales</taxon>
        <taxon>Methanonatronarchaeaceae</taxon>
        <taxon>Candidatus Methanohalarchaeum</taxon>
    </lineage>
</organism>
<keyword evidence="3" id="KW-1185">Reference proteome</keyword>
<proteinExistence type="predicted"/>
<dbReference type="Proteomes" id="UP000185744">
    <property type="component" value="Unassembled WGS sequence"/>
</dbReference>
<protein>
    <recommendedName>
        <fullName evidence="4">DUF763 domain-containing protein</fullName>
    </recommendedName>
</protein>
<dbReference type="EMBL" id="MSDW01000001">
    <property type="protein sequence ID" value="OKY77995.1"/>
    <property type="molecule type" value="Genomic_DNA"/>
</dbReference>
<dbReference type="Pfam" id="PF05559">
    <property type="entry name" value="DUF763"/>
    <property type="match status" value="1"/>
</dbReference>
<dbReference type="PANTHER" id="PTHR38597">
    <property type="entry name" value="BLL3834 PROTEIN"/>
    <property type="match status" value="1"/>
</dbReference>
<comment type="caution">
    <text evidence="2">The sequence shown here is derived from an EMBL/GenBank/DDBJ whole genome shotgun (WGS) entry which is preliminary data.</text>
</comment>
<dbReference type="PANTHER" id="PTHR38597:SF1">
    <property type="entry name" value="BLL3834 PROTEIN"/>
    <property type="match status" value="1"/>
</dbReference>
<gene>
    <name evidence="2" type="ORF">BTN85_0473</name>
</gene>
<evidence type="ECO:0000313" key="2">
    <source>
        <dbReference type="EMBL" id="OKY77995.1"/>
    </source>
</evidence>
<dbReference type="InParanoid" id="A0A1Q6DUG6"/>
<evidence type="ECO:0000313" key="3">
    <source>
        <dbReference type="Proteomes" id="UP000185744"/>
    </source>
</evidence>
<feature type="coiled-coil region" evidence="1">
    <location>
        <begin position="332"/>
        <end position="362"/>
    </location>
</feature>
<sequence>MQRKGTTDLPLHTGKCPSWLFKDMKELVGKISKLIVLEYSERKLLEKLSDPFFFQALGCTVSFDWHSSGLTTTLTGALKESINEMNLDIKVAGGKGKNSRKTPKEILDSKELCNYGKLKEISRSSKMSAKVDSTCLQDDYKLYHHCTMFSDKGDWIVIQQGMNEKSGYARRYHWLSNNLGSYIEEPHNEISSKKKEPDVIDLTSKKSKENRKTSVDLVNDGVSHFQSFLTNKNQSNLDKFLKNEDKISFPPEHEVIKSDFSKKIFQNINKAYEKQPSDFKDLISTEGIGPKTVRALALISDLVYGEEYSKKDPATYSYAHGGKDGTPYPVNEERYQKSINFLKRAIQETKIEEKEKRKAMNKLSDFVTQE</sequence>
<dbReference type="InterPro" id="IPR008482">
    <property type="entry name" value="DUF763"/>
</dbReference>
<evidence type="ECO:0008006" key="4">
    <source>
        <dbReference type="Google" id="ProtNLM"/>
    </source>
</evidence>
<name>A0A1Q6DUG6_METT1</name>